<sequence>MGLLMHDNVLEPRTPHKSSLRNGRHSKTQSIYVSLKTHMNDILGTSREKHSAYIIDSRFPGSVPRYDTQYSLLEHSTPSNNDLNLHINSSSPPVKSTKQSFRSPICLARKIGRQIGGFRSGSVRYPATTSEPLEEDITHGQRHGVEIETRTVLDNRKLNPFSKTRNTRCLESRYSGTEPLLCDPQASRHPRWGDSPPEEERHHVDIAQDKSYFYTSSQSDSESVRQFSHQWMISKINNALDQLRDAFSLDEHERAFFKSRRSMPIDSTPKQYSMSVFIDGRRVARNC</sequence>
<feature type="region of interest" description="Disordered" evidence="1">
    <location>
        <begin position="1"/>
        <end position="27"/>
    </location>
</feature>
<reference evidence="2" key="1">
    <citation type="submission" date="2007-04" db="EMBL/GenBank/DDBJ databases">
        <authorList>
            <consortium name="The Broad Institute Genome Sequencing Platform"/>
            <person name="Birren B."/>
            <person name="Lander E."/>
            <person name="Galagan J."/>
            <person name="Nusbaum C."/>
            <person name="Devon K."/>
            <person name="Ma L.-J."/>
            <person name="Jaffe D."/>
            <person name="Butler J."/>
            <person name="Alvarez P."/>
            <person name="Gnerre S."/>
            <person name="Grabherr M."/>
            <person name="Kleber M."/>
            <person name="Mauceli E."/>
            <person name="Brockman W."/>
            <person name="MacCallum I.A."/>
            <person name="Young S."/>
            <person name="LaButti K."/>
            <person name="DeCaprio D."/>
            <person name="Crawford M."/>
            <person name="Koehrsen M."/>
            <person name="Engels R."/>
            <person name="Montgomery P."/>
            <person name="Pearson M."/>
            <person name="Howarth C."/>
            <person name="Larson L."/>
            <person name="White J."/>
            <person name="O'Leary S."/>
            <person name="Kodira C."/>
            <person name="Zeng Q."/>
            <person name="Yandava C."/>
            <person name="Alvarado L."/>
            <person name="Kistler C."/>
            <person name="Shim W.-B."/>
            <person name="Kang S."/>
            <person name="Woloshuk C."/>
        </authorList>
    </citation>
    <scope>NUCLEOTIDE SEQUENCE</scope>
    <source>
        <strain evidence="2">4287</strain>
    </source>
</reference>
<dbReference type="VEuPathDB" id="FungiDB:FOXG_21764"/>
<name>A0A0J9W1B1_FUSO4</name>
<dbReference type="OrthoDB" id="5068066at2759"/>
<evidence type="ECO:0000313" key="3">
    <source>
        <dbReference type="Proteomes" id="UP000009097"/>
    </source>
</evidence>
<gene>
    <name evidence="2" type="ORF">FOXG_21764</name>
</gene>
<evidence type="ECO:0000256" key="1">
    <source>
        <dbReference type="SAM" id="MobiDB-lite"/>
    </source>
</evidence>
<feature type="region of interest" description="Disordered" evidence="1">
    <location>
        <begin position="180"/>
        <end position="201"/>
    </location>
</feature>
<dbReference type="GeneID" id="28962470"/>
<dbReference type="AlphaFoldDB" id="A0A0J9W1B1"/>
<evidence type="ECO:0000313" key="2">
    <source>
        <dbReference type="EMBL" id="KNB16716.1"/>
    </source>
</evidence>
<dbReference type="KEGG" id="fox:FOXG_21764"/>
<feature type="compositionally biased region" description="Basic residues" evidence="1">
    <location>
        <begin position="15"/>
        <end position="27"/>
    </location>
</feature>
<dbReference type="EMBL" id="DS231720">
    <property type="protein sequence ID" value="KNB16716.1"/>
    <property type="molecule type" value="Genomic_DNA"/>
</dbReference>
<dbReference type="RefSeq" id="XP_018254761.1">
    <property type="nucleotide sequence ID" value="XM_018402122.1"/>
</dbReference>
<organism evidence="2 3">
    <name type="scientific">Fusarium oxysporum f. sp. lycopersici (strain 4287 / CBS 123668 / FGSC 9935 / NRRL 34936)</name>
    <name type="common">Fusarium vascular wilt of tomato</name>
    <dbReference type="NCBI Taxonomy" id="426428"/>
    <lineage>
        <taxon>Eukaryota</taxon>
        <taxon>Fungi</taxon>
        <taxon>Dikarya</taxon>
        <taxon>Ascomycota</taxon>
        <taxon>Pezizomycotina</taxon>
        <taxon>Sordariomycetes</taxon>
        <taxon>Hypocreomycetidae</taxon>
        <taxon>Hypocreales</taxon>
        <taxon>Nectriaceae</taxon>
        <taxon>Fusarium</taxon>
        <taxon>Fusarium oxysporum species complex</taxon>
    </lineage>
</organism>
<proteinExistence type="predicted"/>
<accession>A0A0J9W1B1</accession>
<protein>
    <submittedName>
        <fullName evidence="2">Uncharacterized protein</fullName>
    </submittedName>
</protein>
<reference evidence="2" key="2">
    <citation type="journal article" date="2010" name="Nature">
        <title>Comparative genomics reveals mobile pathogenicity chromosomes in Fusarium.</title>
        <authorList>
            <person name="Ma L.J."/>
            <person name="van der Does H.C."/>
            <person name="Borkovich K.A."/>
            <person name="Coleman J.J."/>
            <person name="Daboussi M.J."/>
            <person name="Di Pietro A."/>
            <person name="Dufresne M."/>
            <person name="Freitag M."/>
            <person name="Grabherr M."/>
            <person name="Henrissat B."/>
            <person name="Houterman P.M."/>
            <person name="Kang S."/>
            <person name="Shim W.B."/>
            <person name="Woloshuk C."/>
            <person name="Xie X."/>
            <person name="Xu J.R."/>
            <person name="Antoniw J."/>
            <person name="Baker S.E."/>
            <person name="Bluhm B.H."/>
            <person name="Breakspear A."/>
            <person name="Brown D.W."/>
            <person name="Butchko R.A."/>
            <person name="Chapman S."/>
            <person name="Coulson R."/>
            <person name="Coutinho P.M."/>
            <person name="Danchin E.G."/>
            <person name="Diener A."/>
            <person name="Gale L.R."/>
            <person name="Gardiner D.M."/>
            <person name="Goff S."/>
            <person name="Hammond-Kosack K.E."/>
            <person name="Hilburn K."/>
            <person name="Hua-Van A."/>
            <person name="Jonkers W."/>
            <person name="Kazan K."/>
            <person name="Kodira C.D."/>
            <person name="Koehrsen M."/>
            <person name="Kumar L."/>
            <person name="Lee Y.H."/>
            <person name="Li L."/>
            <person name="Manners J.M."/>
            <person name="Miranda-Saavedra D."/>
            <person name="Mukherjee M."/>
            <person name="Park G."/>
            <person name="Park J."/>
            <person name="Park S.Y."/>
            <person name="Proctor R.H."/>
            <person name="Regev A."/>
            <person name="Ruiz-Roldan M.C."/>
            <person name="Sain D."/>
            <person name="Sakthikumar S."/>
            <person name="Sykes S."/>
            <person name="Schwartz D.C."/>
            <person name="Turgeon B.G."/>
            <person name="Wapinski I."/>
            <person name="Yoder O."/>
            <person name="Young S."/>
            <person name="Zeng Q."/>
            <person name="Zhou S."/>
            <person name="Galagan J."/>
            <person name="Cuomo C.A."/>
            <person name="Kistler H.C."/>
            <person name="Rep M."/>
        </authorList>
    </citation>
    <scope>NUCLEOTIDE SEQUENCE [LARGE SCALE GENOMIC DNA]</scope>
    <source>
        <strain evidence="2">4287</strain>
    </source>
</reference>
<dbReference type="Proteomes" id="UP000009097">
    <property type="component" value="Unassembled WGS sequence"/>
</dbReference>